<dbReference type="AlphaFoldDB" id="A0A218VDY0"/>
<evidence type="ECO:0000313" key="1">
    <source>
        <dbReference type="EMBL" id="OWK64048.1"/>
    </source>
</evidence>
<dbReference type="EMBL" id="MUZQ01000006">
    <property type="protein sequence ID" value="OWK64048.1"/>
    <property type="molecule type" value="Genomic_DNA"/>
</dbReference>
<name>A0A218VDY0_9PASE</name>
<protein>
    <submittedName>
        <fullName evidence="1">Uncharacterized protein</fullName>
    </submittedName>
</protein>
<keyword evidence="2" id="KW-1185">Reference proteome</keyword>
<reference evidence="1 2" key="1">
    <citation type="submission" date="2017-05" db="EMBL/GenBank/DDBJ databases">
        <title>Genome of assembly of the Bengalese finch, Lonchura striata domestica.</title>
        <authorList>
            <person name="Colquitt B.M."/>
            <person name="Brainard M.S."/>
        </authorList>
    </citation>
    <scope>NUCLEOTIDE SEQUENCE [LARGE SCALE GENOMIC DNA]</scope>
    <source>
        <strain evidence="1">White83orange57</strain>
    </source>
</reference>
<organism evidence="1 2">
    <name type="scientific">Lonchura striata</name>
    <name type="common">white-rumped munia</name>
    <dbReference type="NCBI Taxonomy" id="40157"/>
    <lineage>
        <taxon>Eukaryota</taxon>
        <taxon>Metazoa</taxon>
        <taxon>Chordata</taxon>
        <taxon>Craniata</taxon>
        <taxon>Vertebrata</taxon>
        <taxon>Euteleostomi</taxon>
        <taxon>Archelosauria</taxon>
        <taxon>Archosauria</taxon>
        <taxon>Dinosauria</taxon>
        <taxon>Saurischia</taxon>
        <taxon>Theropoda</taxon>
        <taxon>Coelurosauria</taxon>
        <taxon>Aves</taxon>
        <taxon>Neognathae</taxon>
        <taxon>Neoaves</taxon>
        <taxon>Telluraves</taxon>
        <taxon>Australaves</taxon>
        <taxon>Passeriformes</taxon>
        <taxon>Passeroidea</taxon>
        <taxon>Estrildidae</taxon>
        <taxon>Estrildinae</taxon>
        <taxon>Lonchura</taxon>
    </lineage>
</organism>
<gene>
    <name evidence="1" type="ORF">RLOC_00005294</name>
</gene>
<sequence length="75" mass="8859">MNSEIRKKKCCFPEKKARRQSKCGREHRTTTRTGPRNIPYHRISYSIYKLGKILRRGPIAVWKQAAAQLCVLEWD</sequence>
<evidence type="ECO:0000313" key="2">
    <source>
        <dbReference type="Proteomes" id="UP000197619"/>
    </source>
</evidence>
<dbReference type="Proteomes" id="UP000197619">
    <property type="component" value="Unassembled WGS sequence"/>
</dbReference>
<proteinExistence type="predicted"/>
<accession>A0A218VDY0</accession>
<feature type="non-terminal residue" evidence="1">
    <location>
        <position position="75"/>
    </location>
</feature>
<comment type="caution">
    <text evidence="1">The sequence shown here is derived from an EMBL/GenBank/DDBJ whole genome shotgun (WGS) entry which is preliminary data.</text>
</comment>